<dbReference type="PANTHER" id="PTHR48043">
    <property type="entry name" value="EG:EG0003.4 PROTEIN-RELATED"/>
    <property type="match status" value="1"/>
</dbReference>
<evidence type="ECO:0000256" key="1">
    <source>
        <dbReference type="ARBA" id="ARBA00022676"/>
    </source>
</evidence>
<dbReference type="CDD" id="cd03784">
    <property type="entry name" value="GT1_Gtf-like"/>
    <property type="match status" value="1"/>
</dbReference>
<dbReference type="PANTHER" id="PTHR48043:SF145">
    <property type="entry name" value="FI06409P-RELATED"/>
    <property type="match status" value="1"/>
</dbReference>
<keyword evidence="6" id="KW-1185">Reference proteome</keyword>
<dbReference type="EMBL" id="JALJOQ010000132">
    <property type="protein sequence ID" value="KAK9794958.1"/>
    <property type="molecule type" value="Genomic_DNA"/>
</dbReference>
<dbReference type="SUPFAM" id="SSF53756">
    <property type="entry name" value="UDP-Glycosyltransferase/glycogen phosphorylase"/>
    <property type="match status" value="1"/>
</dbReference>
<name>A0AAW1NW47_9CHLO</name>
<feature type="signal peptide" evidence="4">
    <location>
        <begin position="1"/>
        <end position="23"/>
    </location>
</feature>
<dbReference type="Pfam" id="PF00201">
    <property type="entry name" value="UDPGT"/>
    <property type="match status" value="1"/>
</dbReference>
<dbReference type="Gene3D" id="3.40.50.2000">
    <property type="entry name" value="Glycogen Phosphorylase B"/>
    <property type="match status" value="2"/>
</dbReference>
<keyword evidence="3" id="KW-0812">Transmembrane</keyword>
<organism evidence="5 6">
    <name type="scientific">Symbiochloris irregularis</name>
    <dbReference type="NCBI Taxonomy" id="706552"/>
    <lineage>
        <taxon>Eukaryota</taxon>
        <taxon>Viridiplantae</taxon>
        <taxon>Chlorophyta</taxon>
        <taxon>core chlorophytes</taxon>
        <taxon>Trebouxiophyceae</taxon>
        <taxon>Trebouxiales</taxon>
        <taxon>Trebouxiaceae</taxon>
        <taxon>Symbiochloris</taxon>
    </lineage>
</organism>
<dbReference type="InterPro" id="IPR002213">
    <property type="entry name" value="UDP_glucos_trans"/>
</dbReference>
<keyword evidence="3" id="KW-0472">Membrane</keyword>
<dbReference type="AlphaFoldDB" id="A0AAW1NW47"/>
<gene>
    <name evidence="5" type="ORF">WJX73_003384</name>
</gene>
<feature type="chain" id="PRO_5043990878" evidence="4">
    <location>
        <begin position="24"/>
        <end position="521"/>
    </location>
</feature>
<evidence type="ECO:0000256" key="3">
    <source>
        <dbReference type="SAM" id="Phobius"/>
    </source>
</evidence>
<keyword evidence="1" id="KW-0328">Glycosyltransferase</keyword>
<dbReference type="Proteomes" id="UP001465755">
    <property type="component" value="Unassembled WGS sequence"/>
</dbReference>
<feature type="transmembrane region" description="Helical" evidence="3">
    <location>
        <begin position="500"/>
        <end position="518"/>
    </location>
</feature>
<accession>A0AAW1NW47</accession>
<reference evidence="5 6" key="1">
    <citation type="journal article" date="2024" name="Nat. Commun.">
        <title>Phylogenomics reveals the evolutionary origins of lichenization in chlorophyte algae.</title>
        <authorList>
            <person name="Puginier C."/>
            <person name="Libourel C."/>
            <person name="Otte J."/>
            <person name="Skaloud P."/>
            <person name="Haon M."/>
            <person name="Grisel S."/>
            <person name="Petersen M."/>
            <person name="Berrin J.G."/>
            <person name="Delaux P.M."/>
            <person name="Dal Grande F."/>
            <person name="Keller J."/>
        </authorList>
    </citation>
    <scope>NUCLEOTIDE SEQUENCE [LARGE SCALE GENOMIC DNA]</scope>
    <source>
        <strain evidence="5 6">SAG 2036</strain>
    </source>
</reference>
<dbReference type="InterPro" id="IPR050271">
    <property type="entry name" value="UDP-glycosyltransferase"/>
</dbReference>
<dbReference type="GO" id="GO:0008194">
    <property type="term" value="F:UDP-glycosyltransferase activity"/>
    <property type="evidence" value="ECO:0007669"/>
    <property type="project" value="InterPro"/>
</dbReference>
<comment type="caution">
    <text evidence="5">The sequence shown here is derived from an EMBL/GenBank/DDBJ whole genome shotgun (WGS) entry which is preliminary data.</text>
</comment>
<evidence type="ECO:0000313" key="5">
    <source>
        <dbReference type="EMBL" id="KAK9794958.1"/>
    </source>
</evidence>
<evidence type="ECO:0000313" key="6">
    <source>
        <dbReference type="Proteomes" id="UP001465755"/>
    </source>
</evidence>
<keyword evidence="2" id="KW-0808">Transferase</keyword>
<sequence>MGLGCRALVGLAILSCCVIHVLAEPPEQKIKFLINPDGVYSHWLPMLRISRELEARGHQLKYIYSSDVEYLADKFNLQAAARIPFPCQYAAQDLMDGITQLKSEGREAEMFKSLMPKWYDYTRGAIEDNATIAAVREYAPDLIFFDGGFPSAAPIGDLLGIPYVAFHVFSPLGSLFNYPAGTPSVPSLIPSFPGVIWAKQPMGLIGRFKSLASWALGMFIVQSFDKNYSPLWTQHGMPDMSYVKCLRKASAWIFQGDFALLPAIPMSPHAHVLGSLTAEPAQPLQGKLRAFCDAALDTGVIFISSGSSATPDVRMLTGIQQAVSTVKASVVWKLTAGDQQKMKEHNVSIPKNVLVVEFAPQNDLLGHPAVRGFVTQGGGNSYHEAWYHAVPMIIIPLYGEQPWHAKQVEALGAGLGIHIASPIDIAQLARLLSAAFTKLLATDDYLNTARRYSQLMRAERWTPVEKAASVLEHAGWTKGSPHNQMLQHGQSFIAVHNLDLFAIIFMLLAGVLLLLLWAKDD</sequence>
<keyword evidence="4" id="KW-0732">Signal</keyword>
<protein>
    <submittedName>
        <fullName evidence="5">Uncharacterized protein</fullName>
    </submittedName>
</protein>
<evidence type="ECO:0000256" key="2">
    <source>
        <dbReference type="ARBA" id="ARBA00022679"/>
    </source>
</evidence>
<evidence type="ECO:0000256" key="4">
    <source>
        <dbReference type="SAM" id="SignalP"/>
    </source>
</evidence>
<keyword evidence="3" id="KW-1133">Transmembrane helix</keyword>
<proteinExistence type="predicted"/>